<evidence type="ECO:0000313" key="8">
    <source>
        <dbReference type="Proteomes" id="UP000478052"/>
    </source>
</evidence>
<proteinExistence type="predicted"/>
<name>A0A6G0YBA8_APHCR</name>
<dbReference type="AlphaFoldDB" id="A0A6G0YBA8"/>
<keyword evidence="5" id="KW-0812">Transmembrane</keyword>
<comment type="caution">
    <text evidence="7">The sequence shown here is derived from an EMBL/GenBank/DDBJ whole genome shotgun (WGS) entry which is preliminary data.</text>
</comment>
<dbReference type="GO" id="GO:0008270">
    <property type="term" value="F:zinc ion binding"/>
    <property type="evidence" value="ECO:0007669"/>
    <property type="project" value="UniProtKB-KW"/>
</dbReference>
<keyword evidence="5" id="KW-1133">Transmembrane helix</keyword>
<keyword evidence="5" id="KW-0472">Membrane</keyword>
<keyword evidence="8" id="KW-1185">Reference proteome</keyword>
<dbReference type="InterPro" id="IPR012337">
    <property type="entry name" value="RNaseH-like_sf"/>
</dbReference>
<dbReference type="GO" id="GO:0003677">
    <property type="term" value="F:DNA binding"/>
    <property type="evidence" value="ECO:0007669"/>
    <property type="project" value="InterPro"/>
</dbReference>
<evidence type="ECO:0000256" key="4">
    <source>
        <dbReference type="PROSITE-ProRule" id="PRU00027"/>
    </source>
</evidence>
<evidence type="ECO:0000313" key="7">
    <source>
        <dbReference type="EMBL" id="KAF0752763.1"/>
    </source>
</evidence>
<gene>
    <name evidence="7" type="ORF">FWK35_00015407</name>
</gene>
<protein>
    <submittedName>
        <fullName evidence="7">BED-type domain-containing protein</fullName>
    </submittedName>
</protein>
<keyword evidence="2 4" id="KW-0863">Zinc-finger</keyword>
<dbReference type="PANTHER" id="PTHR47501:SF5">
    <property type="entry name" value="HAT C-TERMINAL DIMERISATION DOMAIN-CONTAINING PROTEIN"/>
    <property type="match status" value="1"/>
</dbReference>
<dbReference type="PANTHER" id="PTHR47501">
    <property type="entry name" value="TRANSPOSASE-RELATED"/>
    <property type="match status" value="1"/>
</dbReference>
<feature type="domain" description="BED-type" evidence="6">
    <location>
        <begin position="239"/>
        <end position="300"/>
    </location>
</feature>
<keyword evidence="1" id="KW-0479">Metal-binding</keyword>
<evidence type="ECO:0000256" key="5">
    <source>
        <dbReference type="SAM" id="Phobius"/>
    </source>
</evidence>
<dbReference type="InterPro" id="IPR003656">
    <property type="entry name" value="Znf_BED"/>
</dbReference>
<dbReference type="SUPFAM" id="SSF53098">
    <property type="entry name" value="Ribonuclease H-like"/>
    <property type="match status" value="1"/>
</dbReference>
<dbReference type="PROSITE" id="PS50808">
    <property type="entry name" value="ZF_BED"/>
    <property type="match status" value="1"/>
</dbReference>
<evidence type="ECO:0000256" key="3">
    <source>
        <dbReference type="ARBA" id="ARBA00022833"/>
    </source>
</evidence>
<organism evidence="7 8">
    <name type="scientific">Aphis craccivora</name>
    <name type="common">Cowpea aphid</name>
    <dbReference type="NCBI Taxonomy" id="307492"/>
    <lineage>
        <taxon>Eukaryota</taxon>
        <taxon>Metazoa</taxon>
        <taxon>Ecdysozoa</taxon>
        <taxon>Arthropoda</taxon>
        <taxon>Hexapoda</taxon>
        <taxon>Insecta</taxon>
        <taxon>Pterygota</taxon>
        <taxon>Neoptera</taxon>
        <taxon>Paraneoptera</taxon>
        <taxon>Hemiptera</taxon>
        <taxon>Sternorrhyncha</taxon>
        <taxon>Aphidomorpha</taxon>
        <taxon>Aphidoidea</taxon>
        <taxon>Aphididae</taxon>
        <taxon>Aphidini</taxon>
        <taxon>Aphis</taxon>
        <taxon>Aphis</taxon>
    </lineage>
</organism>
<reference evidence="7 8" key="1">
    <citation type="submission" date="2019-08" db="EMBL/GenBank/DDBJ databases">
        <title>Whole genome of Aphis craccivora.</title>
        <authorList>
            <person name="Voronova N.V."/>
            <person name="Shulinski R.S."/>
            <person name="Bandarenka Y.V."/>
            <person name="Zhorov D.G."/>
            <person name="Warner D."/>
        </authorList>
    </citation>
    <scope>NUCLEOTIDE SEQUENCE [LARGE SCALE GENOMIC DNA]</scope>
    <source>
        <strain evidence="7">180601</strain>
        <tissue evidence="7">Whole Body</tissue>
    </source>
</reference>
<evidence type="ECO:0000259" key="6">
    <source>
        <dbReference type="PROSITE" id="PS50808"/>
    </source>
</evidence>
<dbReference type="EMBL" id="VUJU01004942">
    <property type="protein sequence ID" value="KAF0752763.1"/>
    <property type="molecule type" value="Genomic_DNA"/>
</dbReference>
<accession>A0A6G0YBA8</accession>
<keyword evidence="3" id="KW-0862">Zinc</keyword>
<sequence length="811" mass="93751">MKCKNYSKNKPDKLIPYVEILCADIDFKIFMEPEHQTYVHQATDDINDYIAGYIVRKLKQTIMCDDCVNMLIRTHSQCCKVFDEQKHYKKHNDGSLKHIASSSLIQLYKNNQIKHPILEDFLNNKKLTSQSTLDQHLQKFIIPINLILYFVRLYIGITVTWINEDLSRSTVITICNGDFRNFFRMSPSQFNELLNMVIPSITKNDTNFRKAIPTQDRLSIALRFLATGDLQFMVLYLIMEMELPWVAYNTFFECLSKNDQNITVKCKLCVKLKTLSTSITSSSNLKKHIAAKHSTKLKELEDLLNKNNQKRKHELEPCIGQSSYKKQLSIPNAFNRPQVVSQECLDTMITEFIVCGNHSFSTVEQEKFKTLIHKGFPNRHSLTRKTLMSRVSTNAENIRKNIKEELTSTNVKYVCATADCWSVFKKSYIGITAHWFDFNTLARKSAALACRRIKGKHTYDALAKILNDVFCEYGILNKIINVVTDNGSNFVKAFRIFGEKEDIHQCEFNNGEIEEYAEAEVIEISNILEEDNIDSVYRLPSHHRCASHTLNLIATKDSEKALSDTIYKKQVRITFARMQGLWNKQERTSQIADDIHDSLNIYIVVPNATRWNSTYKAVKCLHENLTNSELELQSICDKANIPRFDKKDVSFMSDYCKVIEPISQALDLLQAVTHPKFKLKCMDPLKREEGKDLLLNEIAFNWQSQTNIQPNELNQNVEEDDFLFSEESASDQPNSEVEHYYNTVYTGDLKMLNTLPMMKQIFVKFNTSLPSSASVERLFSVAGDICTKKRARITDHNFEDTLLYKINIKKD</sequence>
<evidence type="ECO:0000256" key="1">
    <source>
        <dbReference type="ARBA" id="ARBA00022723"/>
    </source>
</evidence>
<dbReference type="OrthoDB" id="10057873at2759"/>
<feature type="transmembrane region" description="Helical" evidence="5">
    <location>
        <begin position="140"/>
        <end position="162"/>
    </location>
</feature>
<dbReference type="Proteomes" id="UP000478052">
    <property type="component" value="Unassembled WGS sequence"/>
</dbReference>
<evidence type="ECO:0000256" key="2">
    <source>
        <dbReference type="ARBA" id="ARBA00022771"/>
    </source>
</evidence>